<evidence type="ECO:0000256" key="6">
    <source>
        <dbReference type="PIRNR" id="PIRNR000410"/>
    </source>
</evidence>
<evidence type="ECO:0000256" key="1">
    <source>
        <dbReference type="ARBA" id="ARBA00001541"/>
    </source>
</evidence>
<dbReference type="SMART" id="SM00138">
    <property type="entry name" value="MeTrc"/>
    <property type="match status" value="1"/>
</dbReference>
<dbReference type="EC" id="2.1.1.80" evidence="6"/>
<dbReference type="EMBL" id="NBYY01000034">
    <property type="protein sequence ID" value="PCS21535.1"/>
    <property type="molecule type" value="Genomic_DNA"/>
</dbReference>
<dbReference type="InterPro" id="IPR050903">
    <property type="entry name" value="Bact_Chemotaxis_MeTrfase"/>
</dbReference>
<dbReference type="PANTHER" id="PTHR24422:SF19">
    <property type="entry name" value="CHEMOTAXIS PROTEIN METHYLTRANSFERASE"/>
    <property type="match status" value="1"/>
</dbReference>
<dbReference type="Pfam" id="PF03705">
    <property type="entry name" value="CheR_N"/>
    <property type="match status" value="1"/>
</dbReference>
<organism evidence="9 10">
    <name type="scientific">Candidatus Enterovibrio escicola</name>
    <dbReference type="NCBI Taxonomy" id="1927127"/>
    <lineage>
        <taxon>Bacteria</taxon>
        <taxon>Pseudomonadati</taxon>
        <taxon>Pseudomonadota</taxon>
        <taxon>Gammaproteobacteria</taxon>
        <taxon>Vibrionales</taxon>
        <taxon>Vibrionaceae</taxon>
        <taxon>Enterovibrio</taxon>
    </lineage>
</organism>
<feature type="binding site" evidence="7">
    <location>
        <position position="86"/>
    </location>
    <ligand>
        <name>S-adenosyl-L-methionine</name>
        <dbReference type="ChEBI" id="CHEBI:59789"/>
    </ligand>
</feature>
<dbReference type="CDD" id="cd02440">
    <property type="entry name" value="AdoMet_MTases"/>
    <property type="match status" value="1"/>
</dbReference>
<dbReference type="PRINTS" id="PR00996">
    <property type="entry name" value="CHERMTFRASE"/>
</dbReference>
<evidence type="ECO:0000313" key="10">
    <source>
        <dbReference type="Proteomes" id="UP000219020"/>
    </source>
</evidence>
<sequence>MNSIQMLNSINEAREFDFTSEDFSFIQDVMLRETGISISDCKTSMVYARLVRRLRKTGISSFRSYLSFVNCNLDERISFINALTTNKTQFFREKHHFEYLSNKIIPEWQQKKKRRIRIWSVGCSTGEEPYSIASTLAYHGLLSRAYDCKILATDLNTHVLDVAKHGYYSVDAINLIPRSYLNQWFIFCCGDEQEILKVNFLLQKHITFKLLNIIETWPHKGYFDVIFCRNVMIYFEKNIQQLLISRFWQRLGKDGILFIGHAESIGDMGSRFENLGQTMFRKD</sequence>
<dbReference type="Gene3D" id="1.10.155.10">
    <property type="entry name" value="Chemotaxis receptor methyltransferase CheR, N-terminal domain"/>
    <property type="match status" value="1"/>
</dbReference>
<dbReference type="Pfam" id="PF01739">
    <property type="entry name" value="CheR"/>
    <property type="match status" value="1"/>
</dbReference>
<dbReference type="GO" id="GO:0032259">
    <property type="term" value="P:methylation"/>
    <property type="evidence" value="ECO:0007669"/>
    <property type="project" value="UniProtKB-KW"/>
</dbReference>
<dbReference type="SUPFAM" id="SSF53335">
    <property type="entry name" value="S-adenosyl-L-methionine-dependent methyltransferases"/>
    <property type="match status" value="1"/>
</dbReference>
<gene>
    <name evidence="9" type="ORF">BTN49_3075</name>
</gene>
<dbReference type="Gene3D" id="3.40.50.150">
    <property type="entry name" value="Vaccinia Virus protein VP39"/>
    <property type="match status" value="1"/>
</dbReference>
<dbReference type="PANTHER" id="PTHR24422">
    <property type="entry name" value="CHEMOTAXIS PROTEIN METHYLTRANSFERASE"/>
    <property type="match status" value="1"/>
</dbReference>
<evidence type="ECO:0000256" key="3">
    <source>
        <dbReference type="ARBA" id="ARBA00022603"/>
    </source>
</evidence>
<evidence type="ECO:0000259" key="8">
    <source>
        <dbReference type="PROSITE" id="PS50123"/>
    </source>
</evidence>
<evidence type="ECO:0000313" key="9">
    <source>
        <dbReference type="EMBL" id="PCS21535.1"/>
    </source>
</evidence>
<dbReference type="InterPro" id="IPR026024">
    <property type="entry name" value="Chemotaxis_MeTrfase_CheR"/>
</dbReference>
<keyword evidence="10" id="KW-1185">Reference proteome</keyword>
<feature type="binding site" evidence="7">
    <location>
        <position position="92"/>
    </location>
    <ligand>
        <name>S-adenosyl-L-methionine</name>
        <dbReference type="ChEBI" id="CHEBI:59789"/>
    </ligand>
</feature>
<feature type="binding site" evidence="7">
    <location>
        <position position="88"/>
    </location>
    <ligand>
        <name>S-adenosyl-L-methionine</name>
        <dbReference type="ChEBI" id="CHEBI:59789"/>
    </ligand>
</feature>
<feature type="domain" description="CheR-type methyltransferase" evidence="8">
    <location>
        <begin position="11"/>
        <end position="283"/>
    </location>
</feature>
<reference evidence="10" key="1">
    <citation type="submission" date="2017-04" db="EMBL/GenBank/DDBJ databases">
        <title>Genome evolution of the luminous symbionts of deep sea anglerfish.</title>
        <authorList>
            <person name="Hendry T.A."/>
        </authorList>
    </citation>
    <scope>NUCLEOTIDE SEQUENCE [LARGE SCALE GENOMIC DNA]</scope>
</reference>
<dbReference type="RefSeq" id="WP_097357292.1">
    <property type="nucleotide sequence ID" value="NZ_CAWPDG010000080.1"/>
</dbReference>
<evidence type="ECO:0000256" key="7">
    <source>
        <dbReference type="PIRSR" id="PIRSR000410-1"/>
    </source>
</evidence>
<evidence type="ECO:0000256" key="4">
    <source>
        <dbReference type="ARBA" id="ARBA00022679"/>
    </source>
</evidence>
<accession>A0A2A5T050</accession>
<dbReference type="AlphaFoldDB" id="A0A2A5T050"/>
<dbReference type="InterPro" id="IPR022641">
    <property type="entry name" value="CheR_N"/>
</dbReference>
<dbReference type="InterPro" id="IPR036804">
    <property type="entry name" value="CheR_N_sf"/>
</dbReference>
<dbReference type="PROSITE" id="PS50123">
    <property type="entry name" value="CHER"/>
    <property type="match status" value="1"/>
</dbReference>
<comment type="function">
    <text evidence="2 6">Methylation of the membrane-bound methyl-accepting chemotaxis proteins (MCP) to form gamma-glutamyl methyl ester residues in MCP.</text>
</comment>
<dbReference type="Proteomes" id="UP000219020">
    <property type="component" value="Unassembled WGS sequence"/>
</dbReference>
<feature type="binding site" evidence="7">
    <location>
        <position position="154"/>
    </location>
    <ligand>
        <name>S-adenosyl-L-methionine</name>
        <dbReference type="ChEBI" id="CHEBI:59789"/>
    </ligand>
</feature>
<evidence type="ECO:0000256" key="5">
    <source>
        <dbReference type="ARBA" id="ARBA00022691"/>
    </source>
</evidence>
<feature type="binding site" evidence="7">
    <location>
        <begin position="229"/>
        <end position="230"/>
    </location>
    <ligand>
        <name>S-adenosyl-L-methionine</name>
        <dbReference type="ChEBI" id="CHEBI:59789"/>
    </ligand>
</feature>
<dbReference type="InterPro" id="IPR022642">
    <property type="entry name" value="CheR_C"/>
</dbReference>
<dbReference type="InterPro" id="IPR000780">
    <property type="entry name" value="CheR_MeTrfase"/>
</dbReference>
<dbReference type="SUPFAM" id="SSF47757">
    <property type="entry name" value="Chemotaxis receptor methyltransferase CheR, N-terminal domain"/>
    <property type="match status" value="1"/>
</dbReference>
<comment type="caution">
    <text evidence="9">The sequence shown here is derived from an EMBL/GenBank/DDBJ whole genome shotgun (WGS) entry which is preliminary data.</text>
</comment>
<name>A0A2A5T050_9GAMM</name>
<keyword evidence="4 6" id="KW-0808">Transferase</keyword>
<dbReference type="PIRSF" id="PIRSF000410">
    <property type="entry name" value="CheR"/>
    <property type="match status" value="1"/>
</dbReference>
<protein>
    <recommendedName>
        <fullName evidence="6">Chemotaxis protein methyltransferase</fullName>
        <ecNumber evidence="6">2.1.1.80</ecNumber>
    </recommendedName>
</protein>
<keyword evidence="3 6" id="KW-0489">Methyltransferase</keyword>
<comment type="catalytic activity">
    <reaction evidence="1 6">
        <text>L-glutamyl-[protein] + S-adenosyl-L-methionine = [protein]-L-glutamate 5-O-methyl ester + S-adenosyl-L-homocysteine</text>
        <dbReference type="Rhea" id="RHEA:24452"/>
        <dbReference type="Rhea" id="RHEA-COMP:10208"/>
        <dbReference type="Rhea" id="RHEA-COMP:10311"/>
        <dbReference type="ChEBI" id="CHEBI:29973"/>
        <dbReference type="ChEBI" id="CHEBI:57856"/>
        <dbReference type="ChEBI" id="CHEBI:59789"/>
        <dbReference type="ChEBI" id="CHEBI:82795"/>
        <dbReference type="EC" id="2.1.1.80"/>
    </reaction>
</comment>
<proteinExistence type="predicted"/>
<evidence type="ECO:0000256" key="2">
    <source>
        <dbReference type="ARBA" id="ARBA00002759"/>
    </source>
</evidence>
<keyword evidence="5 6" id="KW-0949">S-adenosyl-L-methionine</keyword>
<dbReference type="GO" id="GO:0008983">
    <property type="term" value="F:protein-glutamate O-methyltransferase activity"/>
    <property type="evidence" value="ECO:0007669"/>
    <property type="project" value="UniProtKB-EC"/>
</dbReference>
<dbReference type="InterPro" id="IPR029063">
    <property type="entry name" value="SAM-dependent_MTases_sf"/>
</dbReference>
<feature type="binding site" evidence="7">
    <location>
        <position position="128"/>
    </location>
    <ligand>
        <name>S-adenosyl-L-methionine</name>
        <dbReference type="ChEBI" id="CHEBI:59789"/>
    </ligand>
</feature>